<dbReference type="AlphaFoldDB" id="A0A081C227"/>
<proteinExistence type="predicted"/>
<dbReference type="HOGENOM" id="CLU_1544622_0_0_0"/>
<evidence type="ECO:0000313" key="2">
    <source>
        <dbReference type="Proteomes" id="UP000030661"/>
    </source>
</evidence>
<protein>
    <submittedName>
        <fullName evidence="1">Uncharacterized protein</fullName>
    </submittedName>
</protein>
<name>A0A081C227_VECG1</name>
<dbReference type="EMBL" id="DF820468">
    <property type="protein sequence ID" value="GAK58632.1"/>
    <property type="molecule type" value="Genomic_DNA"/>
</dbReference>
<gene>
    <name evidence="1" type="ORF">U27_05606</name>
</gene>
<sequence>MNWKIQEINVRLEFAIQAYEAAQSFPIAAGRFESTDTVDDDMLNNAVLGLQFMEAGGNRSYILYRRDDLSAFKPETMLKTAIRINFTAIEPANPDNCVEGTTYYPILQNEDHLCPTIPDKPWSFLLLKEDTEYRLIHIRPIGPGPGGLCSGCYDPYISPERWWECLLNGCYGF</sequence>
<accession>A0A081C227</accession>
<reference evidence="1" key="1">
    <citation type="journal article" date="2015" name="PeerJ">
        <title>First genomic representation of candidate bacterial phylum KSB3 points to enhanced environmental sensing as a trigger of wastewater bulking.</title>
        <authorList>
            <person name="Sekiguchi Y."/>
            <person name="Ohashi A."/>
            <person name="Parks D.H."/>
            <person name="Yamauchi T."/>
            <person name="Tyson G.W."/>
            <person name="Hugenholtz P."/>
        </authorList>
    </citation>
    <scope>NUCLEOTIDE SEQUENCE [LARGE SCALE GENOMIC DNA]</scope>
</reference>
<organism evidence="1">
    <name type="scientific">Vecturithrix granuli</name>
    <dbReference type="NCBI Taxonomy" id="1499967"/>
    <lineage>
        <taxon>Bacteria</taxon>
        <taxon>Candidatus Moduliflexota</taxon>
        <taxon>Candidatus Vecturitrichia</taxon>
        <taxon>Candidatus Vecturitrichales</taxon>
        <taxon>Candidatus Vecturitrichaceae</taxon>
        <taxon>Candidatus Vecturithrix</taxon>
    </lineage>
</organism>
<dbReference type="Proteomes" id="UP000030661">
    <property type="component" value="Unassembled WGS sequence"/>
</dbReference>
<evidence type="ECO:0000313" key="1">
    <source>
        <dbReference type="EMBL" id="GAK58632.1"/>
    </source>
</evidence>
<keyword evidence="2" id="KW-1185">Reference proteome</keyword>